<organism evidence="1 2">
    <name type="scientific">Taylorella equigenitalis (strain MCE9)</name>
    <dbReference type="NCBI Taxonomy" id="937774"/>
    <lineage>
        <taxon>Bacteria</taxon>
        <taxon>Pseudomonadati</taxon>
        <taxon>Pseudomonadota</taxon>
        <taxon>Betaproteobacteria</taxon>
        <taxon>Burkholderiales</taxon>
        <taxon>Alcaligenaceae</taxon>
        <taxon>Taylorella</taxon>
    </lineage>
</organism>
<sequence length="60" mass="6851">MSTASDLSTVLTACGESRKDKDHYLKYCDKARAKKEKCKTKMFQVAMSQITDAMKKQLKM</sequence>
<dbReference type="AlphaFoldDB" id="A0A654KH87"/>
<reference evidence="1 2" key="1">
    <citation type="journal article" date="2011" name="J. Bacteriol.">
        <title>Genome sequence of Taylorella equigenitalis MCE9, the causative agent of contagious equine metritis.</title>
        <authorList>
            <person name="Hebert L."/>
            <person name="Moumen B."/>
            <person name="Duquesne F."/>
            <person name="Breuil M.F."/>
            <person name="Laugier C."/>
            <person name="Batto J.M."/>
            <person name="Renault P."/>
            <person name="Petry S."/>
        </authorList>
    </citation>
    <scope>NUCLEOTIDE SEQUENCE [LARGE SCALE GENOMIC DNA]</scope>
    <source>
        <strain evidence="1 2">MCE9</strain>
    </source>
</reference>
<proteinExistence type="predicted"/>
<dbReference type="Proteomes" id="UP000007472">
    <property type="component" value="Chromosome"/>
</dbReference>
<evidence type="ECO:0000313" key="2">
    <source>
        <dbReference type="Proteomes" id="UP000007472"/>
    </source>
</evidence>
<evidence type="ECO:0000313" key="1">
    <source>
        <dbReference type="EMBL" id="ADU91216.1"/>
    </source>
</evidence>
<dbReference type="EMBL" id="CP002456">
    <property type="protein sequence ID" value="ADU91216.1"/>
    <property type="molecule type" value="Genomic_DNA"/>
</dbReference>
<name>A0A654KH87_TAYEM</name>
<gene>
    <name evidence="1" type="ordered locus">TEQUI_0265</name>
</gene>
<protein>
    <submittedName>
        <fullName evidence="1">Uncharacterized protein</fullName>
    </submittedName>
</protein>
<accession>A0A654KH87</accession>
<dbReference type="KEGG" id="teq:TEQUI_0265"/>